<accession>A0A6J5N2W9</accession>
<proteinExistence type="predicted"/>
<organism evidence="1">
    <name type="scientific">uncultured Caudovirales phage</name>
    <dbReference type="NCBI Taxonomy" id="2100421"/>
    <lineage>
        <taxon>Viruses</taxon>
        <taxon>Duplodnaviria</taxon>
        <taxon>Heunggongvirae</taxon>
        <taxon>Uroviricota</taxon>
        <taxon>Caudoviricetes</taxon>
        <taxon>Peduoviridae</taxon>
        <taxon>Maltschvirus</taxon>
        <taxon>Maltschvirus maltsch</taxon>
    </lineage>
</organism>
<name>A0A6J5N2W9_9CAUD</name>
<gene>
    <name evidence="1" type="ORF">UFOVP641_35</name>
</gene>
<reference evidence="1" key="1">
    <citation type="submission" date="2020-04" db="EMBL/GenBank/DDBJ databases">
        <authorList>
            <person name="Chiriac C."/>
            <person name="Salcher M."/>
            <person name="Ghai R."/>
            <person name="Kavagutti S V."/>
        </authorList>
    </citation>
    <scope>NUCLEOTIDE SEQUENCE</scope>
</reference>
<protein>
    <submittedName>
        <fullName evidence="1">Uncharacterized protein</fullName>
    </submittedName>
</protein>
<sequence>MATIAGNDGAITINSQTLAAVRNFSIEITADTIETTTMGTDTRTYVKGLSSFSGSADIYFDPSEFAGSDVTFNPTSGSSLVGASGVAGKFYLDQDATNDIVFSGNVIVTGYTVNSSMDGMVEASISFQGTGGTTFSSTGNV</sequence>
<evidence type="ECO:0000313" key="1">
    <source>
        <dbReference type="EMBL" id="CAB4153885.1"/>
    </source>
</evidence>
<dbReference type="EMBL" id="LR796604">
    <property type="protein sequence ID" value="CAB4153885.1"/>
    <property type="molecule type" value="Genomic_DNA"/>
</dbReference>